<evidence type="ECO:0000256" key="1">
    <source>
        <dbReference type="SAM" id="Phobius"/>
    </source>
</evidence>
<reference evidence="2 3" key="1">
    <citation type="submission" date="2018-07" db="EMBL/GenBank/DDBJ databases">
        <title>Genomic Encyclopedia of Type Strains, Phase III (KMG-III): the genomes of soil and plant-associated and newly described type strains.</title>
        <authorList>
            <person name="Whitman W."/>
        </authorList>
    </citation>
    <scope>NUCLEOTIDE SEQUENCE [LARGE SCALE GENOMIC DNA]</scope>
    <source>
        <strain evidence="2 3">CECT 8236</strain>
    </source>
</reference>
<evidence type="ECO:0000313" key="3">
    <source>
        <dbReference type="Proteomes" id="UP000256869"/>
    </source>
</evidence>
<keyword evidence="1" id="KW-0472">Membrane</keyword>
<dbReference type="RefSeq" id="WP_147304230.1">
    <property type="nucleotide sequence ID" value="NZ_QRDY01000038.1"/>
</dbReference>
<organism evidence="2 3">
    <name type="scientific">Cohnella lupini</name>
    <dbReference type="NCBI Taxonomy" id="1294267"/>
    <lineage>
        <taxon>Bacteria</taxon>
        <taxon>Bacillati</taxon>
        <taxon>Bacillota</taxon>
        <taxon>Bacilli</taxon>
        <taxon>Bacillales</taxon>
        <taxon>Paenibacillaceae</taxon>
        <taxon>Cohnella</taxon>
    </lineage>
</organism>
<feature type="transmembrane region" description="Helical" evidence="1">
    <location>
        <begin position="12"/>
        <end position="30"/>
    </location>
</feature>
<accession>A0A3D9HQY5</accession>
<sequence length="168" mass="19120">MKDIKFSIKVMISFLIVIFISFSAYSLYLINNSPLDAVAGGWTVDKHVLLVQVGNKSRLAKVSIKEVLVNDNNEPREVKIQESNSLKGFIISSNFEGEEESKYNFRDLNSVGLQTNSDPQKQLDKLNKGTATKDDKIYAISIINDEIIHKVIIKYRFLWLSYEKVIST</sequence>
<keyword evidence="1" id="KW-0812">Transmembrane</keyword>
<dbReference type="Proteomes" id="UP000256869">
    <property type="component" value="Unassembled WGS sequence"/>
</dbReference>
<proteinExistence type="predicted"/>
<dbReference type="EMBL" id="QRDY01000038">
    <property type="protein sequence ID" value="RED51805.1"/>
    <property type="molecule type" value="Genomic_DNA"/>
</dbReference>
<name>A0A3D9HQY5_9BACL</name>
<keyword evidence="1" id="KW-1133">Transmembrane helix</keyword>
<gene>
    <name evidence="2" type="ORF">DFP95_13828</name>
</gene>
<protein>
    <submittedName>
        <fullName evidence="2">Uncharacterized protein</fullName>
    </submittedName>
</protein>
<dbReference type="AlphaFoldDB" id="A0A3D9HQY5"/>
<keyword evidence="3" id="KW-1185">Reference proteome</keyword>
<evidence type="ECO:0000313" key="2">
    <source>
        <dbReference type="EMBL" id="RED51805.1"/>
    </source>
</evidence>
<comment type="caution">
    <text evidence="2">The sequence shown here is derived from an EMBL/GenBank/DDBJ whole genome shotgun (WGS) entry which is preliminary data.</text>
</comment>
<dbReference type="OrthoDB" id="2474144at2"/>